<gene>
    <name evidence="4" type="ORF">HYG85_21410</name>
</gene>
<keyword evidence="2" id="KW-0732">Signal</keyword>
<accession>A0A8J8SE01</accession>
<dbReference type="InterPro" id="IPR006059">
    <property type="entry name" value="SBP"/>
</dbReference>
<dbReference type="KEGG" id="vgu:HYG85_21410"/>
<dbReference type="SUPFAM" id="SSF53850">
    <property type="entry name" value="Periplasmic binding protein-like II"/>
    <property type="match status" value="1"/>
</dbReference>
<dbReference type="PANTHER" id="PTHR43649:SF17">
    <property type="entry name" value="ABC TRANSPORTER SOLUTE BINDING PROTEIN-SUGAR TRANSPORT"/>
    <property type="match status" value="1"/>
</dbReference>
<dbReference type="PANTHER" id="PTHR43649">
    <property type="entry name" value="ARABINOSE-BINDING PROTEIN-RELATED"/>
    <property type="match status" value="1"/>
</dbReference>
<evidence type="ECO:0000256" key="1">
    <source>
        <dbReference type="SAM" id="MobiDB-lite"/>
    </source>
</evidence>
<reference evidence="4 5" key="1">
    <citation type="submission" date="2020-07" db="EMBL/GenBank/DDBJ databases">
        <title>Vallitalea guaymasensis genome.</title>
        <authorList>
            <person name="Postec A."/>
        </authorList>
    </citation>
    <scope>NUCLEOTIDE SEQUENCE [LARGE SCALE GENOMIC DNA]</scope>
    <source>
        <strain evidence="4 5">Ra1766G1</strain>
    </source>
</reference>
<proteinExistence type="predicted"/>
<protein>
    <submittedName>
        <fullName evidence="4">Extracellular solute-binding protein</fullName>
    </submittedName>
</protein>
<evidence type="ECO:0000259" key="3">
    <source>
        <dbReference type="Pfam" id="PF12010"/>
    </source>
</evidence>
<evidence type="ECO:0000313" key="4">
    <source>
        <dbReference type="EMBL" id="QUH31342.1"/>
    </source>
</evidence>
<feature type="signal peptide" evidence="2">
    <location>
        <begin position="1"/>
        <end position="23"/>
    </location>
</feature>
<sequence length="510" mass="58698">MGKLKKYGILLLVVTLFASTLISGCKSKTDSVKTNTDSTKTDAEKDGEKTKPVEISWYYPGEKQEDEQKVWDKINELLIEKHNIKVDFKRLDWAAYDEQIKMAIAANEEFDICFTANWSNNFYNNVSKGAFLPLDDLLKNEVPDLVKALPEFLLTASEYQGEIYAIPNYQSIFTQWSLTVQKDLADKYGLDLEQFKTTTDIHEQMKMIEPFLQKIKENEKDLYPIEANGAYTQLVTEWIPGTNATIKSGSDELKVLTYEEMIEVLKPYRDLYREWFKKGYLRPDVATIKKEDRADKSNLKYAVWWEPYSPTTKSAAENKYKIGCEVIPVGIPFIAARAGDATMNAISRNSKHPEAALKFLEILNTDKEIYNMLCFGIEGEHYKKVAENRIETVEDSKYFPNSSWMFGNVFNSYYVQGQDDGVWEATEKMNTESKVSPLRGFGADLSSIKNILPQVAAVSDEFRNIEFVYVDEQDKYDTLLKEAKEKIEKAGYNEVVEELQKQIDEWSKNK</sequence>
<dbReference type="Proteomes" id="UP000677305">
    <property type="component" value="Chromosome"/>
</dbReference>
<keyword evidence="5" id="KW-1185">Reference proteome</keyword>
<organism evidence="4 5">
    <name type="scientific">Vallitalea guaymasensis</name>
    <dbReference type="NCBI Taxonomy" id="1185412"/>
    <lineage>
        <taxon>Bacteria</taxon>
        <taxon>Bacillati</taxon>
        <taxon>Bacillota</taxon>
        <taxon>Clostridia</taxon>
        <taxon>Lachnospirales</taxon>
        <taxon>Vallitaleaceae</taxon>
        <taxon>Vallitalea</taxon>
    </lineage>
</organism>
<evidence type="ECO:0000313" key="5">
    <source>
        <dbReference type="Proteomes" id="UP000677305"/>
    </source>
</evidence>
<dbReference type="PROSITE" id="PS51257">
    <property type="entry name" value="PROKAR_LIPOPROTEIN"/>
    <property type="match status" value="1"/>
</dbReference>
<dbReference type="EMBL" id="CP058561">
    <property type="protein sequence ID" value="QUH31342.1"/>
    <property type="molecule type" value="Genomic_DNA"/>
</dbReference>
<dbReference type="Pfam" id="PF01547">
    <property type="entry name" value="SBP_bac_1"/>
    <property type="match status" value="1"/>
</dbReference>
<dbReference type="AlphaFoldDB" id="A0A8J8SE01"/>
<dbReference type="Pfam" id="PF12010">
    <property type="entry name" value="DUF3502"/>
    <property type="match status" value="1"/>
</dbReference>
<feature type="compositionally biased region" description="Basic and acidic residues" evidence="1">
    <location>
        <begin position="39"/>
        <end position="48"/>
    </location>
</feature>
<feature type="chain" id="PRO_5038407571" evidence="2">
    <location>
        <begin position="24"/>
        <end position="510"/>
    </location>
</feature>
<dbReference type="InterPro" id="IPR050490">
    <property type="entry name" value="Bact_solute-bd_prot1"/>
</dbReference>
<feature type="region of interest" description="Disordered" evidence="1">
    <location>
        <begin position="27"/>
        <end position="48"/>
    </location>
</feature>
<dbReference type="Gene3D" id="3.40.190.10">
    <property type="entry name" value="Periplasmic binding protein-like II"/>
    <property type="match status" value="2"/>
</dbReference>
<dbReference type="RefSeq" id="WP_212691391.1">
    <property type="nucleotide sequence ID" value="NZ_CP058561.1"/>
</dbReference>
<evidence type="ECO:0000256" key="2">
    <source>
        <dbReference type="SAM" id="SignalP"/>
    </source>
</evidence>
<name>A0A8J8SE01_9FIRM</name>
<dbReference type="InterPro" id="IPR022627">
    <property type="entry name" value="DUF3502"/>
</dbReference>
<feature type="domain" description="DUF3502" evidence="3">
    <location>
        <begin position="437"/>
        <end position="508"/>
    </location>
</feature>